<name>A0A077MG38_9MICO</name>
<dbReference type="SUPFAM" id="SSF54285">
    <property type="entry name" value="MoaD/ThiS"/>
    <property type="match status" value="1"/>
</dbReference>
<organism evidence="1 2">
    <name type="scientific">Nostocoides jenkinsii Ben 74</name>
    <dbReference type="NCBI Taxonomy" id="1193518"/>
    <lineage>
        <taxon>Bacteria</taxon>
        <taxon>Bacillati</taxon>
        <taxon>Actinomycetota</taxon>
        <taxon>Actinomycetes</taxon>
        <taxon>Micrococcales</taxon>
        <taxon>Intrasporangiaceae</taxon>
        <taxon>Nostocoides</taxon>
    </lineage>
</organism>
<evidence type="ECO:0000313" key="1">
    <source>
        <dbReference type="EMBL" id="CCI54292.1"/>
    </source>
</evidence>
<dbReference type="STRING" id="1193518.BN13_670022"/>
<dbReference type="Proteomes" id="UP000035720">
    <property type="component" value="Unassembled WGS sequence"/>
</dbReference>
<protein>
    <submittedName>
        <fullName evidence="1">Putative molybdopterin converting factor</fullName>
    </submittedName>
</protein>
<dbReference type="Pfam" id="PF02597">
    <property type="entry name" value="ThiS"/>
    <property type="match status" value="1"/>
</dbReference>
<keyword evidence="2" id="KW-1185">Reference proteome</keyword>
<accession>A0A077MG38</accession>
<dbReference type="AlphaFoldDB" id="A0A077MG38"/>
<dbReference type="InterPro" id="IPR012675">
    <property type="entry name" value="Beta-grasp_dom_sf"/>
</dbReference>
<sequence length="83" mass="8379">MTPAEAGVRVRYWAGAQAAAGTESDLLPAGTVADVRSAAVRRHPDLAPVAPLCSILVDGIAAADEEVIPVGAQVEFLPPFAGG</sequence>
<dbReference type="InterPro" id="IPR016155">
    <property type="entry name" value="Mopterin_synth/thiamin_S_b"/>
</dbReference>
<evidence type="ECO:0000313" key="2">
    <source>
        <dbReference type="Proteomes" id="UP000035720"/>
    </source>
</evidence>
<dbReference type="Gene3D" id="3.10.20.30">
    <property type="match status" value="1"/>
</dbReference>
<comment type="caution">
    <text evidence="1">The sequence shown here is derived from an EMBL/GenBank/DDBJ whole genome shotgun (WGS) entry which is preliminary data.</text>
</comment>
<proteinExistence type="predicted"/>
<dbReference type="InterPro" id="IPR003749">
    <property type="entry name" value="ThiS/MoaD-like"/>
</dbReference>
<gene>
    <name evidence="1" type="ORF">BN13_670022</name>
</gene>
<dbReference type="EMBL" id="CAJC01000180">
    <property type="protein sequence ID" value="CCI54292.1"/>
    <property type="molecule type" value="Genomic_DNA"/>
</dbReference>
<reference evidence="1 2" key="1">
    <citation type="journal article" date="2013" name="ISME J.">
        <title>A metabolic model for members of the genus Tetrasphaera involved in enhanced biological phosphorus removal.</title>
        <authorList>
            <person name="Kristiansen R."/>
            <person name="Nguyen H.T.T."/>
            <person name="Saunders A.M."/>
            <person name="Nielsen J.L."/>
            <person name="Wimmer R."/>
            <person name="Le V.Q."/>
            <person name="McIlroy S.J."/>
            <person name="Petrovski S."/>
            <person name="Seviour R.J."/>
            <person name="Calteau A."/>
            <person name="Nielsen K.L."/>
            <person name="Nielsen P.H."/>
        </authorList>
    </citation>
    <scope>NUCLEOTIDE SEQUENCE [LARGE SCALE GENOMIC DNA]</scope>
    <source>
        <strain evidence="1 2">Ben 74</strain>
    </source>
</reference>
<dbReference type="CDD" id="cd17040">
    <property type="entry name" value="Ubl_MoaD_like"/>
    <property type="match status" value="1"/>
</dbReference>